<proteinExistence type="predicted"/>
<sequence>MSFPPSLSTSMLGQSFHEISLQERFFQRTLFSFEPSRLFLSPEILNVTFLTFILKFFMSLPL</sequence>
<dbReference type="AlphaFoldDB" id="A0A8B3CKP0"/>
<evidence type="ECO:0000313" key="2">
    <source>
        <dbReference type="Proteomes" id="UP000266669"/>
    </source>
</evidence>
<dbReference type="Proteomes" id="UP000266669">
    <property type="component" value="Unassembled WGS sequence"/>
</dbReference>
<dbReference type="EMBL" id="QHCS01000011">
    <property type="protein sequence ID" value="RHX83190.1"/>
    <property type="molecule type" value="Genomic_DNA"/>
</dbReference>
<name>A0A8B3CKP0_9LEPT</name>
<evidence type="ECO:0000313" key="1">
    <source>
        <dbReference type="EMBL" id="RHX83190.1"/>
    </source>
</evidence>
<protein>
    <submittedName>
        <fullName evidence="1">Uncharacterized protein</fullName>
    </submittedName>
</protein>
<accession>A0A8B3CKP0</accession>
<comment type="caution">
    <text evidence="1">The sequence shown here is derived from an EMBL/GenBank/DDBJ whole genome shotgun (WGS) entry which is preliminary data.</text>
</comment>
<gene>
    <name evidence="1" type="ORF">DLM78_22975</name>
</gene>
<organism evidence="1 2">
    <name type="scientific">Leptospira stimsonii</name>
    <dbReference type="NCBI Taxonomy" id="2202203"/>
    <lineage>
        <taxon>Bacteria</taxon>
        <taxon>Pseudomonadati</taxon>
        <taxon>Spirochaetota</taxon>
        <taxon>Spirochaetia</taxon>
        <taxon>Leptospirales</taxon>
        <taxon>Leptospiraceae</taxon>
        <taxon>Leptospira</taxon>
    </lineage>
</organism>
<reference evidence="2" key="1">
    <citation type="submission" date="2018-05" db="EMBL/GenBank/DDBJ databases">
        <title>Leptospira yasudae sp. nov. and Leptospira stimsonii sp. nov., two pathogenic species of the genus Leptospira isolated from environmental sources.</title>
        <authorList>
            <person name="Casanovas-Massana A."/>
            <person name="Hamond C."/>
            <person name="Santos L.A."/>
            <person name="Hacker K.P."/>
            <person name="Balassiano I."/>
            <person name="Medeiros M.A."/>
            <person name="Reis M.G."/>
            <person name="Ko A.I."/>
            <person name="Wunder E.A."/>
        </authorList>
    </citation>
    <scope>NUCLEOTIDE SEQUENCE [LARGE SCALE GENOMIC DNA]</scope>
    <source>
        <strain evidence="2">AMB6-RJ</strain>
    </source>
</reference>